<accession>A0A346PC12</accession>
<reference evidence="5" key="2">
    <citation type="submission" date="2018-02" db="EMBL/GenBank/DDBJ databases">
        <title>Phenotypic and genomic properties of facultatively anaerobic sulfur-reducing natronoarchaea from hypersaline soda lakes.</title>
        <authorList>
            <person name="Sorokin D.Y."/>
            <person name="Kublanov I.V."/>
            <person name="Roman P."/>
            <person name="Sinninghe Damste J.S."/>
            <person name="Golyshin P.N."/>
            <person name="Rojo D."/>
            <person name="Ciordia S."/>
            <person name="Mena M.D.C."/>
            <person name="Ferrer M."/>
            <person name="Messina E."/>
            <person name="Smedile F."/>
            <person name="La Spada G."/>
            <person name="La Cono V."/>
            <person name="Yakimov M.M."/>
        </authorList>
    </citation>
    <scope>NUCLEOTIDE SEQUENCE [LARGE SCALE GENOMIC DNA]</scope>
    <source>
        <strain evidence="5">AArc-Mg</strain>
    </source>
</reference>
<dbReference type="OrthoDB" id="343088at2157"/>
<gene>
    <name evidence="3" type="ORF">AArc1_0714</name>
    <name evidence="4" type="ORF">AArcMg_2989</name>
</gene>
<name>A0A346PTY2_9EURY</name>
<dbReference type="RefSeq" id="WP_117363269.1">
    <property type="nucleotide sequence ID" value="NZ_CP024047.1"/>
</dbReference>
<evidence type="ECO:0000313" key="5">
    <source>
        <dbReference type="Proteomes" id="UP000258613"/>
    </source>
</evidence>
<proteinExistence type="predicted"/>
<accession>A0A346PTY2</accession>
<dbReference type="KEGG" id="nan:AArc1_0714"/>
<evidence type="ECO:0000313" key="6">
    <source>
        <dbReference type="Proteomes" id="UP000258707"/>
    </source>
</evidence>
<evidence type="ECO:0000256" key="1">
    <source>
        <dbReference type="SAM" id="Coils"/>
    </source>
</evidence>
<dbReference type="GeneID" id="37643483"/>
<evidence type="ECO:0000313" key="4">
    <source>
        <dbReference type="EMBL" id="AXR82977.1"/>
    </source>
</evidence>
<dbReference type="EMBL" id="CP024047">
    <property type="protein sequence ID" value="AXR77057.1"/>
    <property type="molecule type" value="Genomic_DNA"/>
</dbReference>
<reference evidence="6" key="1">
    <citation type="submission" date="2017-10" db="EMBL/GenBank/DDBJ databases">
        <title>Phenotypic and genomic properties of facultatively anaerobic sulfur-reducing natronoarchaea from hypersaline soda lakes.</title>
        <authorList>
            <person name="Sorokin D.Y."/>
            <person name="Kublanov I.V."/>
            <person name="Roman P."/>
            <person name="Sinninghe Damste J.S."/>
            <person name="Golyshin P.N."/>
            <person name="Rojo D."/>
            <person name="Ciordia S."/>
            <person name="Mena Md.C."/>
            <person name="Ferrer M."/>
            <person name="Messina E."/>
            <person name="Smedile F."/>
            <person name="La Spada G."/>
            <person name="La Cono V."/>
            <person name="Yakimov M.M."/>
        </authorList>
    </citation>
    <scope>NUCLEOTIDE SEQUENCE [LARGE SCALE GENOMIC DNA]</scope>
    <source>
        <strain evidence="6">AArc1</strain>
    </source>
</reference>
<keyword evidence="5" id="KW-1185">Reference proteome</keyword>
<dbReference type="EMBL" id="CP027033">
    <property type="protein sequence ID" value="AXR82977.1"/>
    <property type="molecule type" value="Genomic_DNA"/>
</dbReference>
<dbReference type="Proteomes" id="UP000258707">
    <property type="component" value="Chromosome"/>
</dbReference>
<dbReference type="KEGG" id="nag:AArcMg_2989"/>
<sequence length="170" mass="18688">MDEDTEPTLSVDEFVEYCRIQAGLLSGQVERMGEEADELLAEVDERVGEIRKRLEEGRTAATEGPPTAEQPPGVDAGNDADVDVAELEELQSDLEEKQLLVEAKQARMEAFQKLAAGYADLATDLSEDVDDGTTALERIVDFEIDHDAPAYFPDRQTLVEALAEADDEDD</sequence>
<keyword evidence="1" id="KW-0175">Coiled coil</keyword>
<feature type="region of interest" description="Disordered" evidence="2">
    <location>
        <begin position="54"/>
        <end position="79"/>
    </location>
</feature>
<dbReference type="AlphaFoldDB" id="A0A346PTY2"/>
<protein>
    <submittedName>
        <fullName evidence="4">Uncharacterized protein</fullName>
    </submittedName>
</protein>
<feature type="coiled-coil region" evidence="1">
    <location>
        <begin position="87"/>
        <end position="114"/>
    </location>
</feature>
<reference evidence="4" key="3">
    <citation type="journal article" date="2019" name="Int. J. Syst. Evol. Microbiol.">
        <title>Natronolimnobius sulfurireducens sp. nov. and Halalkaliarchaeum desulfuricum gen. nov., sp. nov., the first sulfur-respiring alkaliphilic haloarchaea from hypersaline alkaline lakes.</title>
        <authorList>
            <person name="Sorokin D.Y."/>
            <person name="Yakimov M."/>
            <person name="Messina E."/>
            <person name="Merkel A.Y."/>
            <person name="Bale N.J."/>
            <person name="Sinninghe Damste J.S."/>
        </authorList>
    </citation>
    <scope>NUCLEOTIDE SEQUENCE</scope>
    <source>
        <strain evidence="4">AArc-Mg</strain>
        <strain evidence="3">AArc1</strain>
    </source>
</reference>
<dbReference type="Proteomes" id="UP000258613">
    <property type="component" value="Chromosome"/>
</dbReference>
<evidence type="ECO:0000256" key="2">
    <source>
        <dbReference type="SAM" id="MobiDB-lite"/>
    </source>
</evidence>
<organism evidence="4 5">
    <name type="scientific">Natrarchaeobaculum sulfurireducens</name>
    <dbReference type="NCBI Taxonomy" id="2044521"/>
    <lineage>
        <taxon>Archaea</taxon>
        <taxon>Methanobacteriati</taxon>
        <taxon>Methanobacteriota</taxon>
        <taxon>Stenosarchaea group</taxon>
        <taxon>Halobacteria</taxon>
        <taxon>Halobacteriales</taxon>
        <taxon>Natrialbaceae</taxon>
        <taxon>Natrarchaeobaculum</taxon>
    </lineage>
</organism>
<evidence type="ECO:0000313" key="3">
    <source>
        <dbReference type="EMBL" id="AXR77057.1"/>
    </source>
</evidence>